<dbReference type="InterPro" id="IPR000182">
    <property type="entry name" value="GNAT_dom"/>
</dbReference>
<reference evidence="2" key="1">
    <citation type="submission" date="2020-11" db="EMBL/GenBank/DDBJ databases">
        <authorList>
            <person name="Tran Van P."/>
        </authorList>
    </citation>
    <scope>NUCLEOTIDE SEQUENCE</scope>
</reference>
<evidence type="ECO:0000259" key="1">
    <source>
        <dbReference type="PROSITE" id="PS51186"/>
    </source>
</evidence>
<gene>
    <name evidence="2" type="ORF">ONB1V03_LOCUS15415</name>
</gene>
<dbReference type="PANTHER" id="PTHR47237">
    <property type="entry name" value="SLL0310 PROTEIN"/>
    <property type="match status" value="1"/>
</dbReference>
<organism evidence="2">
    <name type="scientific">Oppiella nova</name>
    <dbReference type="NCBI Taxonomy" id="334625"/>
    <lineage>
        <taxon>Eukaryota</taxon>
        <taxon>Metazoa</taxon>
        <taxon>Ecdysozoa</taxon>
        <taxon>Arthropoda</taxon>
        <taxon>Chelicerata</taxon>
        <taxon>Arachnida</taxon>
        <taxon>Acari</taxon>
        <taxon>Acariformes</taxon>
        <taxon>Sarcoptiformes</taxon>
        <taxon>Oribatida</taxon>
        <taxon>Brachypylina</taxon>
        <taxon>Oppioidea</taxon>
        <taxon>Oppiidae</taxon>
        <taxon>Oppiella</taxon>
    </lineage>
</organism>
<dbReference type="Pfam" id="PF00583">
    <property type="entry name" value="Acetyltransf_1"/>
    <property type="match status" value="1"/>
</dbReference>
<dbReference type="CDD" id="cd04301">
    <property type="entry name" value="NAT_SF"/>
    <property type="match status" value="1"/>
</dbReference>
<name>A0A7R9MGV2_9ACAR</name>
<dbReference type="InterPro" id="IPR052729">
    <property type="entry name" value="Acyl/Acetyltrans_Enzymes"/>
</dbReference>
<dbReference type="PROSITE" id="PS51186">
    <property type="entry name" value="GNAT"/>
    <property type="match status" value="1"/>
</dbReference>
<dbReference type="AlphaFoldDB" id="A0A7R9MGV2"/>
<dbReference type="SUPFAM" id="SSF55729">
    <property type="entry name" value="Acyl-CoA N-acyltransferases (Nat)"/>
    <property type="match status" value="1"/>
</dbReference>
<dbReference type="Proteomes" id="UP000728032">
    <property type="component" value="Unassembled WGS sequence"/>
</dbReference>
<dbReference type="Gene3D" id="3.40.630.30">
    <property type="match status" value="1"/>
</dbReference>
<dbReference type="EMBL" id="OC930674">
    <property type="protein sequence ID" value="CAD7658795.1"/>
    <property type="molecule type" value="Genomic_DNA"/>
</dbReference>
<sequence>MCEKTTKVNYIVRKLQLSDCREVHEIRASVGWSRYIRESEVMMNIDPNGQYVAQDIDTGKLLGYMSGVNITDDLAYVGSYCVRPEYQGQGIGKALWAKTIEHLGSLTPNPQFVDKIDGISLVTIDGHNVRDVIEYDKHPLYADNDRIAELLVGKCVARLTPNRRLKYKCWTSSEKAQMIGTKLGLSEVVRMWTMYTKKLVEPAHIDKAFCPVSVDFYVF</sequence>
<evidence type="ECO:0000313" key="3">
    <source>
        <dbReference type="Proteomes" id="UP000728032"/>
    </source>
</evidence>
<dbReference type="OrthoDB" id="6412407at2759"/>
<accession>A0A7R9MGV2</accession>
<dbReference type="GO" id="GO:0016747">
    <property type="term" value="F:acyltransferase activity, transferring groups other than amino-acyl groups"/>
    <property type="evidence" value="ECO:0007669"/>
    <property type="project" value="InterPro"/>
</dbReference>
<keyword evidence="3" id="KW-1185">Reference proteome</keyword>
<protein>
    <recommendedName>
        <fullName evidence="1">N-acetyltransferase domain-containing protein</fullName>
    </recommendedName>
</protein>
<dbReference type="EMBL" id="CAJPVJ010015849">
    <property type="protein sequence ID" value="CAG2175981.1"/>
    <property type="molecule type" value="Genomic_DNA"/>
</dbReference>
<proteinExistence type="predicted"/>
<dbReference type="PANTHER" id="PTHR47237:SF2">
    <property type="entry name" value="BLL4206 PROTEIN"/>
    <property type="match status" value="1"/>
</dbReference>
<dbReference type="InterPro" id="IPR016181">
    <property type="entry name" value="Acyl_CoA_acyltransferase"/>
</dbReference>
<evidence type="ECO:0000313" key="2">
    <source>
        <dbReference type="EMBL" id="CAD7658795.1"/>
    </source>
</evidence>
<feature type="domain" description="N-acetyltransferase" evidence="1">
    <location>
        <begin position="10"/>
        <end position="201"/>
    </location>
</feature>